<dbReference type="InterPro" id="IPR020846">
    <property type="entry name" value="MFS_dom"/>
</dbReference>
<reference evidence="9" key="1">
    <citation type="journal article" date="2019" name="Int. J. Syst. Evol. Microbiol.">
        <title>The Global Catalogue of Microorganisms (GCM) 10K type strain sequencing project: providing services to taxonomists for standard genome sequencing and annotation.</title>
        <authorList>
            <consortium name="The Broad Institute Genomics Platform"/>
            <consortium name="The Broad Institute Genome Sequencing Center for Infectious Disease"/>
            <person name="Wu L."/>
            <person name="Ma J."/>
        </authorList>
    </citation>
    <scope>NUCLEOTIDE SEQUENCE [LARGE SCALE GENOMIC DNA]</scope>
    <source>
        <strain evidence="9">CGMCC 1.15480</strain>
    </source>
</reference>
<proteinExistence type="predicted"/>
<dbReference type="Pfam" id="PF07690">
    <property type="entry name" value="MFS_1"/>
    <property type="match status" value="1"/>
</dbReference>
<evidence type="ECO:0000256" key="4">
    <source>
        <dbReference type="ARBA" id="ARBA00022989"/>
    </source>
</evidence>
<accession>A0ABQ1NKE9</accession>
<dbReference type="EMBL" id="BMJI01000001">
    <property type="protein sequence ID" value="GGC79523.1"/>
    <property type="molecule type" value="Genomic_DNA"/>
</dbReference>
<comment type="caution">
    <text evidence="8">The sequence shown here is derived from an EMBL/GenBank/DDBJ whole genome shotgun (WGS) entry which is preliminary data.</text>
</comment>
<evidence type="ECO:0000256" key="3">
    <source>
        <dbReference type="ARBA" id="ARBA00022692"/>
    </source>
</evidence>
<sequence length="459" mass="47820">MGLPAALAPFENRQYRVLIAGLSASMVGAGMWAVAMVYQVIAIGGGAVELSVVATVNSVGMLAFLLVGGVAADRLPRRRILVVVEAANLAAVAFTAMLSVTGALTLSALCVTAFVLGVSLAFFYPAYSAILPQLLPARQLLAANGMEGTVRPVLQQAAGPALAGVLVAALTPGPALLGIAACHAVAFLVLLLGLPHWLDTAPLRHEALPPPVAEPVVALPVTDRRLPGTTADDADAGERGRSVWTDLREGVAFTLRTRWLFWTLCWAVLVVLLFIGPLEVLLPFLVRDQLGGGSQTFGFLLALYGVGAAAGSLLTASLPLPRRYLTVMISVWGLGMLPLAVLGYTDQFVVMAAALVVCSFTGGVGQVIWGTLLQRRVPPALLGRISSLDFFVSLALMPVSMALAGPVSRLVDVGTIFVVVAVASPLLGLIALVAGRLGRDEREHPLRDEAAPASTEPVD</sequence>
<evidence type="ECO:0000256" key="5">
    <source>
        <dbReference type="ARBA" id="ARBA00023136"/>
    </source>
</evidence>
<feature type="transmembrane region" description="Helical" evidence="6">
    <location>
        <begin position="175"/>
        <end position="194"/>
    </location>
</feature>
<organism evidence="8 9">
    <name type="scientific">Tersicoccus solisilvae</name>
    <dbReference type="NCBI Taxonomy" id="1882339"/>
    <lineage>
        <taxon>Bacteria</taxon>
        <taxon>Bacillati</taxon>
        <taxon>Actinomycetota</taxon>
        <taxon>Actinomycetes</taxon>
        <taxon>Micrococcales</taxon>
        <taxon>Micrococcaceae</taxon>
        <taxon>Tersicoccus</taxon>
    </lineage>
</organism>
<feature type="transmembrane region" description="Helical" evidence="6">
    <location>
        <begin position="106"/>
        <end position="127"/>
    </location>
</feature>
<feature type="transmembrane region" description="Helical" evidence="6">
    <location>
        <begin position="381"/>
        <end position="404"/>
    </location>
</feature>
<dbReference type="RefSeq" id="WP_188665163.1">
    <property type="nucleotide sequence ID" value="NZ_BMJI01000001.1"/>
</dbReference>
<dbReference type="Proteomes" id="UP000597761">
    <property type="component" value="Unassembled WGS sequence"/>
</dbReference>
<dbReference type="CDD" id="cd06173">
    <property type="entry name" value="MFS_MefA_like"/>
    <property type="match status" value="1"/>
</dbReference>
<keyword evidence="2" id="KW-1003">Cell membrane</keyword>
<name>A0ABQ1NKE9_9MICC</name>
<feature type="transmembrane region" description="Helical" evidence="6">
    <location>
        <begin position="17"/>
        <end position="41"/>
    </location>
</feature>
<evidence type="ECO:0000256" key="1">
    <source>
        <dbReference type="ARBA" id="ARBA00004651"/>
    </source>
</evidence>
<dbReference type="PANTHER" id="PTHR23513">
    <property type="entry name" value="INTEGRAL MEMBRANE EFFLUX PROTEIN-RELATED"/>
    <property type="match status" value="1"/>
</dbReference>
<dbReference type="Gene3D" id="1.20.1250.20">
    <property type="entry name" value="MFS general substrate transporter like domains"/>
    <property type="match status" value="1"/>
</dbReference>
<feature type="transmembrane region" description="Helical" evidence="6">
    <location>
        <begin position="80"/>
        <end position="100"/>
    </location>
</feature>
<feature type="transmembrane region" description="Helical" evidence="6">
    <location>
        <begin position="324"/>
        <end position="342"/>
    </location>
</feature>
<evidence type="ECO:0000313" key="8">
    <source>
        <dbReference type="EMBL" id="GGC79523.1"/>
    </source>
</evidence>
<dbReference type="InterPro" id="IPR011701">
    <property type="entry name" value="MFS"/>
</dbReference>
<keyword evidence="4 6" id="KW-1133">Transmembrane helix</keyword>
<dbReference type="PROSITE" id="PS50850">
    <property type="entry name" value="MFS"/>
    <property type="match status" value="1"/>
</dbReference>
<keyword evidence="5 6" id="KW-0472">Membrane</keyword>
<evidence type="ECO:0000256" key="6">
    <source>
        <dbReference type="SAM" id="Phobius"/>
    </source>
</evidence>
<evidence type="ECO:0000259" key="7">
    <source>
        <dbReference type="PROSITE" id="PS50850"/>
    </source>
</evidence>
<feature type="transmembrane region" description="Helical" evidence="6">
    <location>
        <begin position="416"/>
        <end position="437"/>
    </location>
</feature>
<feature type="domain" description="Major facilitator superfamily (MFS) profile" evidence="7">
    <location>
        <begin position="1"/>
        <end position="198"/>
    </location>
</feature>
<evidence type="ECO:0000313" key="9">
    <source>
        <dbReference type="Proteomes" id="UP000597761"/>
    </source>
</evidence>
<dbReference type="PANTHER" id="PTHR23513:SF11">
    <property type="entry name" value="STAPHYLOFERRIN A TRANSPORTER"/>
    <property type="match status" value="1"/>
</dbReference>
<feature type="transmembrane region" description="Helical" evidence="6">
    <location>
        <begin position="297"/>
        <end position="317"/>
    </location>
</feature>
<evidence type="ECO:0000256" key="2">
    <source>
        <dbReference type="ARBA" id="ARBA00022475"/>
    </source>
</evidence>
<comment type="subcellular location">
    <subcellularLocation>
        <location evidence="1">Cell membrane</location>
        <topology evidence="1">Multi-pass membrane protein</topology>
    </subcellularLocation>
</comment>
<keyword evidence="9" id="KW-1185">Reference proteome</keyword>
<dbReference type="InterPro" id="IPR036259">
    <property type="entry name" value="MFS_trans_sf"/>
</dbReference>
<gene>
    <name evidence="8" type="ORF">GCM10011512_02680</name>
</gene>
<protein>
    <submittedName>
        <fullName evidence="8">Transporter</fullName>
    </submittedName>
</protein>
<feature type="transmembrane region" description="Helical" evidence="6">
    <location>
        <begin position="259"/>
        <end position="285"/>
    </location>
</feature>
<dbReference type="SUPFAM" id="SSF103473">
    <property type="entry name" value="MFS general substrate transporter"/>
    <property type="match status" value="1"/>
</dbReference>
<keyword evidence="3 6" id="KW-0812">Transmembrane</keyword>
<feature type="transmembrane region" description="Helical" evidence="6">
    <location>
        <begin position="47"/>
        <end position="68"/>
    </location>
</feature>
<feature type="transmembrane region" description="Helical" evidence="6">
    <location>
        <begin position="348"/>
        <end position="369"/>
    </location>
</feature>